<comment type="caution">
    <text evidence="3">The sequence shown here is derived from an EMBL/GenBank/DDBJ whole genome shotgun (WGS) entry which is preliminary data.</text>
</comment>
<keyword evidence="2" id="KW-0560">Oxidoreductase</keyword>
<protein>
    <recommendedName>
        <fullName evidence="5">Lactate dehydrogenase</fullName>
    </recommendedName>
</protein>
<name>A0A1F5KDH5_9BACT</name>
<evidence type="ECO:0000256" key="1">
    <source>
        <dbReference type="ARBA" id="ARBA00006056"/>
    </source>
</evidence>
<dbReference type="SUPFAM" id="SSF89733">
    <property type="entry name" value="L-sulfolactate dehydrogenase-like"/>
    <property type="match status" value="1"/>
</dbReference>
<reference evidence="3 4" key="1">
    <citation type="journal article" date="2016" name="Nat. Commun.">
        <title>Thousands of microbial genomes shed light on interconnected biogeochemical processes in an aquifer system.</title>
        <authorList>
            <person name="Anantharaman K."/>
            <person name="Brown C.T."/>
            <person name="Hug L.A."/>
            <person name="Sharon I."/>
            <person name="Castelle C.J."/>
            <person name="Probst A.J."/>
            <person name="Thomas B.C."/>
            <person name="Singh A."/>
            <person name="Wilkins M.J."/>
            <person name="Karaoz U."/>
            <person name="Brodie E.L."/>
            <person name="Williams K.H."/>
            <person name="Hubbard S.S."/>
            <person name="Banfield J.F."/>
        </authorList>
    </citation>
    <scope>NUCLEOTIDE SEQUENCE [LARGE SCALE GENOMIC DNA]</scope>
</reference>
<organism evidence="3 4">
    <name type="scientific">Candidatus Daviesbacteria bacterium RIFCSPHIGHO2_12_FULL_37_11</name>
    <dbReference type="NCBI Taxonomy" id="1797777"/>
    <lineage>
        <taxon>Bacteria</taxon>
        <taxon>Candidatus Daviesiibacteriota</taxon>
    </lineage>
</organism>
<dbReference type="InterPro" id="IPR036111">
    <property type="entry name" value="Mal/L-sulfo/L-lacto_DH-like_sf"/>
</dbReference>
<proteinExistence type="inferred from homology"/>
<dbReference type="InterPro" id="IPR043144">
    <property type="entry name" value="Mal/L-sulf/L-lact_DH-like_ah"/>
</dbReference>
<dbReference type="Gene3D" id="1.10.1530.10">
    <property type="match status" value="1"/>
</dbReference>
<dbReference type="PANTHER" id="PTHR11091:SF0">
    <property type="entry name" value="MALATE DEHYDROGENASE"/>
    <property type="match status" value="1"/>
</dbReference>
<dbReference type="GO" id="GO:0016491">
    <property type="term" value="F:oxidoreductase activity"/>
    <property type="evidence" value="ECO:0007669"/>
    <property type="project" value="UniProtKB-KW"/>
</dbReference>
<accession>A0A1F5KDH5</accession>
<dbReference type="Pfam" id="PF02615">
    <property type="entry name" value="Ldh_2"/>
    <property type="match status" value="1"/>
</dbReference>
<gene>
    <name evidence="3" type="ORF">A3F00_00575</name>
</gene>
<dbReference type="Proteomes" id="UP000176527">
    <property type="component" value="Unassembled WGS sequence"/>
</dbReference>
<evidence type="ECO:0000313" key="3">
    <source>
        <dbReference type="EMBL" id="OGE38914.1"/>
    </source>
</evidence>
<dbReference type="InterPro" id="IPR003767">
    <property type="entry name" value="Malate/L-lactate_DH-like"/>
</dbReference>
<sequence>MRVKLDELKNLTQKAVLKYGYTDNEAEVIQEILLYAQLRGNNQGVVKLIGKGIPKREKAASPKIVKETPVSALFDGNETHAMVVMNQVAETAIEKAKKSGIGIVGNFNTTESTGALGYYVSKVAKEGLIGIAYASAPFQTTAPYGSTEARFCTNPVAYGIPTESDPIILDMTTSAMAYYGLIEAKTAGKMVPDGTGYDKDGNPSQDPAEIMSGALKTFGGHRGSGLALIGQIFAGALVQAESFNSDSDNAGNLVMAIDPEILTSKETFTKEVSSIIERVKSARKAEGVSEILIPGERGNSFNAEILASGEIEVEDNLYSELKKVAGE</sequence>
<dbReference type="Gene3D" id="3.30.1370.60">
    <property type="entry name" value="Hypothetical oxidoreductase yiak, domain 2"/>
    <property type="match status" value="1"/>
</dbReference>
<comment type="similarity">
    <text evidence="1">Belongs to the LDH2/MDH2 oxidoreductase family.</text>
</comment>
<evidence type="ECO:0000256" key="2">
    <source>
        <dbReference type="ARBA" id="ARBA00023002"/>
    </source>
</evidence>
<dbReference type="EMBL" id="MFDE01000009">
    <property type="protein sequence ID" value="OGE38914.1"/>
    <property type="molecule type" value="Genomic_DNA"/>
</dbReference>
<dbReference type="PANTHER" id="PTHR11091">
    <property type="entry name" value="OXIDOREDUCTASE-RELATED"/>
    <property type="match status" value="1"/>
</dbReference>
<evidence type="ECO:0008006" key="5">
    <source>
        <dbReference type="Google" id="ProtNLM"/>
    </source>
</evidence>
<dbReference type="InterPro" id="IPR043143">
    <property type="entry name" value="Mal/L-sulf/L-lact_DH-like_NADP"/>
</dbReference>
<evidence type="ECO:0000313" key="4">
    <source>
        <dbReference type="Proteomes" id="UP000176527"/>
    </source>
</evidence>
<dbReference type="AlphaFoldDB" id="A0A1F5KDH5"/>